<accession>A0ABU8RPJ7</accession>
<evidence type="ECO:0000313" key="5">
    <source>
        <dbReference type="Proteomes" id="UP001387100"/>
    </source>
</evidence>
<proteinExistence type="predicted"/>
<evidence type="ECO:0000256" key="1">
    <source>
        <dbReference type="ARBA" id="ARBA00023125"/>
    </source>
</evidence>
<dbReference type="Gene3D" id="3.40.50.1390">
    <property type="entry name" value="Resolvase, N-terminal catalytic domain"/>
    <property type="match status" value="1"/>
</dbReference>
<dbReference type="RefSeq" id="WP_339576405.1">
    <property type="nucleotide sequence ID" value="NZ_JBBIAA010000058.1"/>
</dbReference>
<sequence length="233" mass="25880">MAHEVGYARVSRREQNPDAQAAELRAAGCERVFVGHGESSRVADRPQWLACLDYLRPGDTLKVRRLDRLAGSERILIETLQDLDTRQVNIVSLTEPMIDTTSPMGRALYGIVAVFAQLRVDTIRDNTQRALDYAKSQGRVGGRPSVMTAERIATTQRMRAENHSWESIGRALGVGASSVRRALSEATSPQRTQVRSPRWLESTETVSQRALRRSCGNPVQGCQGRSWLIPIQG</sequence>
<dbReference type="PANTHER" id="PTHR30461:SF2">
    <property type="entry name" value="SERINE RECOMBINASE PINE-RELATED"/>
    <property type="match status" value="1"/>
</dbReference>
<dbReference type="InterPro" id="IPR036162">
    <property type="entry name" value="Resolvase-like_N_sf"/>
</dbReference>
<dbReference type="Proteomes" id="UP001387100">
    <property type="component" value="Unassembled WGS sequence"/>
</dbReference>
<comment type="caution">
    <text evidence="4">The sequence shown here is derived from an EMBL/GenBank/DDBJ whole genome shotgun (WGS) entry which is preliminary data.</text>
</comment>
<dbReference type="PROSITE" id="PS51736">
    <property type="entry name" value="RECOMBINASES_3"/>
    <property type="match status" value="1"/>
</dbReference>
<gene>
    <name evidence="4" type="ORF">WDZ17_17205</name>
</gene>
<dbReference type="CDD" id="cd03768">
    <property type="entry name" value="SR_ResInv"/>
    <property type="match status" value="1"/>
</dbReference>
<evidence type="ECO:0000259" key="3">
    <source>
        <dbReference type="PROSITE" id="PS51736"/>
    </source>
</evidence>
<organism evidence="4 5">
    <name type="scientific">Pseudokineococcus basanitobsidens</name>
    <dbReference type="NCBI Taxonomy" id="1926649"/>
    <lineage>
        <taxon>Bacteria</taxon>
        <taxon>Bacillati</taxon>
        <taxon>Actinomycetota</taxon>
        <taxon>Actinomycetes</taxon>
        <taxon>Kineosporiales</taxon>
        <taxon>Kineosporiaceae</taxon>
        <taxon>Pseudokineococcus</taxon>
    </lineage>
</organism>
<dbReference type="InterPro" id="IPR006119">
    <property type="entry name" value="Resolv_N"/>
</dbReference>
<dbReference type="InterPro" id="IPR050639">
    <property type="entry name" value="SSR_resolvase"/>
</dbReference>
<dbReference type="Gene3D" id="1.10.10.60">
    <property type="entry name" value="Homeodomain-like"/>
    <property type="match status" value="1"/>
</dbReference>
<dbReference type="SUPFAM" id="SSF53041">
    <property type="entry name" value="Resolvase-like"/>
    <property type="match status" value="1"/>
</dbReference>
<evidence type="ECO:0000313" key="4">
    <source>
        <dbReference type="EMBL" id="MEJ5947032.1"/>
    </source>
</evidence>
<protein>
    <submittedName>
        <fullName evidence="4">Recombinase family protein</fullName>
    </submittedName>
</protein>
<dbReference type="Pfam" id="PF00239">
    <property type="entry name" value="Resolvase"/>
    <property type="match status" value="1"/>
</dbReference>
<dbReference type="PANTHER" id="PTHR30461">
    <property type="entry name" value="DNA-INVERTASE FROM LAMBDOID PROPHAGE"/>
    <property type="match status" value="1"/>
</dbReference>
<feature type="domain" description="Resolvase/invertase-type recombinase catalytic" evidence="3">
    <location>
        <begin position="3"/>
        <end position="138"/>
    </location>
</feature>
<keyword evidence="5" id="KW-1185">Reference proteome</keyword>
<feature type="non-terminal residue" evidence="4">
    <location>
        <position position="233"/>
    </location>
</feature>
<name>A0ABU8RPJ7_9ACTN</name>
<dbReference type="SMART" id="SM00857">
    <property type="entry name" value="Resolvase"/>
    <property type="match status" value="1"/>
</dbReference>
<evidence type="ECO:0000256" key="2">
    <source>
        <dbReference type="ARBA" id="ARBA00023172"/>
    </source>
</evidence>
<reference evidence="4 5" key="1">
    <citation type="journal article" date="2017" name="Int. J. Syst. Evol. Microbiol.">
        <title>Pseudokineococcus basanitobsidens sp. nov., isolated from volcanic rock.</title>
        <authorList>
            <person name="Lee D.W."/>
            <person name="Park M.Y."/>
            <person name="Kim J.J."/>
            <person name="Kim B.S."/>
        </authorList>
    </citation>
    <scope>NUCLEOTIDE SEQUENCE [LARGE SCALE GENOMIC DNA]</scope>
    <source>
        <strain evidence="4 5">DSM 103726</strain>
    </source>
</reference>
<keyword evidence="2" id="KW-0233">DNA recombination</keyword>
<keyword evidence="1" id="KW-0238">DNA-binding</keyword>
<dbReference type="EMBL" id="JBBIAA010000058">
    <property type="protein sequence ID" value="MEJ5947032.1"/>
    <property type="molecule type" value="Genomic_DNA"/>
</dbReference>